<dbReference type="InterPro" id="IPR001647">
    <property type="entry name" value="HTH_TetR"/>
</dbReference>
<evidence type="ECO:0000256" key="5">
    <source>
        <dbReference type="SAM" id="MobiDB-lite"/>
    </source>
</evidence>
<accession>A0A7H8N538</accession>
<evidence type="ECO:0000259" key="6">
    <source>
        <dbReference type="PROSITE" id="PS50977"/>
    </source>
</evidence>
<evidence type="ECO:0000256" key="3">
    <source>
        <dbReference type="ARBA" id="ARBA00023163"/>
    </source>
</evidence>
<organism evidence="7 8">
    <name type="scientific">Streptomyces buecherae</name>
    <dbReference type="NCBI Taxonomy" id="2763006"/>
    <lineage>
        <taxon>Bacteria</taxon>
        <taxon>Bacillati</taxon>
        <taxon>Actinomycetota</taxon>
        <taxon>Actinomycetes</taxon>
        <taxon>Kitasatosporales</taxon>
        <taxon>Streptomycetaceae</taxon>
        <taxon>Streptomyces</taxon>
    </lineage>
</organism>
<proteinExistence type="predicted"/>
<dbReference type="Gene3D" id="1.10.357.10">
    <property type="entry name" value="Tetracycline Repressor, domain 2"/>
    <property type="match status" value="1"/>
</dbReference>
<evidence type="ECO:0000256" key="2">
    <source>
        <dbReference type="ARBA" id="ARBA00023125"/>
    </source>
</evidence>
<dbReference type="PROSITE" id="PS01081">
    <property type="entry name" value="HTH_TETR_1"/>
    <property type="match status" value="1"/>
</dbReference>
<feature type="domain" description="HTH tetR-type" evidence="6">
    <location>
        <begin position="25"/>
        <end position="85"/>
    </location>
</feature>
<feature type="region of interest" description="Disordered" evidence="5">
    <location>
        <begin position="1"/>
        <end position="22"/>
    </location>
</feature>
<dbReference type="PANTHER" id="PTHR30055">
    <property type="entry name" value="HTH-TYPE TRANSCRIPTIONAL REGULATOR RUTR"/>
    <property type="match status" value="1"/>
</dbReference>
<protein>
    <submittedName>
        <fullName evidence="7">TetR family transcriptional regulator</fullName>
    </submittedName>
</protein>
<dbReference type="GO" id="GO:0003700">
    <property type="term" value="F:DNA-binding transcription factor activity"/>
    <property type="evidence" value="ECO:0007669"/>
    <property type="project" value="TreeGrafter"/>
</dbReference>
<gene>
    <name evidence="7" type="ORF">HUT08_08615</name>
</gene>
<keyword evidence="2 4" id="KW-0238">DNA-binding</keyword>
<dbReference type="AlphaFoldDB" id="A0A7H8N538"/>
<dbReference type="GO" id="GO:0000976">
    <property type="term" value="F:transcription cis-regulatory region binding"/>
    <property type="evidence" value="ECO:0007669"/>
    <property type="project" value="TreeGrafter"/>
</dbReference>
<keyword evidence="8" id="KW-1185">Reference proteome</keyword>
<dbReference type="RefSeq" id="WP_176161339.1">
    <property type="nucleotide sequence ID" value="NZ_CP054929.1"/>
</dbReference>
<sequence length="215" mass="23077">MAEASQRREGENVVEVQGRREQHKAATRRALQEAASRMFAERGYAETTVRDIAAAAGVTERTFFRYFPSKEDLVLGEILDLIPAFQGLVRARPAGEPPRTAVMNAALELAADRRGRLGVLFSGPPQRFAGQPARPSRPVLGQFEDALADTLAERLSADGADPDPHLALRASVLARAFAGALRAALIAYSALPDADRNLTTGADLVRAAFGMLRGA</sequence>
<dbReference type="InterPro" id="IPR009057">
    <property type="entry name" value="Homeodomain-like_sf"/>
</dbReference>
<dbReference type="PANTHER" id="PTHR30055:SF238">
    <property type="entry name" value="MYCOFACTOCIN BIOSYNTHESIS TRANSCRIPTIONAL REGULATOR MFTR-RELATED"/>
    <property type="match status" value="1"/>
</dbReference>
<dbReference type="EMBL" id="CP054929">
    <property type="protein sequence ID" value="QKW49605.1"/>
    <property type="molecule type" value="Genomic_DNA"/>
</dbReference>
<keyword evidence="3" id="KW-0804">Transcription</keyword>
<evidence type="ECO:0000256" key="1">
    <source>
        <dbReference type="ARBA" id="ARBA00023015"/>
    </source>
</evidence>
<dbReference type="Pfam" id="PF00440">
    <property type="entry name" value="TetR_N"/>
    <property type="match status" value="1"/>
</dbReference>
<evidence type="ECO:0000313" key="7">
    <source>
        <dbReference type="EMBL" id="QKW49605.1"/>
    </source>
</evidence>
<feature type="DNA-binding region" description="H-T-H motif" evidence="4">
    <location>
        <begin position="48"/>
        <end position="67"/>
    </location>
</feature>
<evidence type="ECO:0000313" key="8">
    <source>
        <dbReference type="Proteomes" id="UP000509303"/>
    </source>
</evidence>
<dbReference type="PROSITE" id="PS50977">
    <property type="entry name" value="HTH_TETR_2"/>
    <property type="match status" value="1"/>
</dbReference>
<keyword evidence="1" id="KW-0805">Transcription regulation</keyword>
<dbReference type="InterPro" id="IPR023772">
    <property type="entry name" value="DNA-bd_HTH_TetR-type_CS"/>
</dbReference>
<dbReference type="SUPFAM" id="SSF46689">
    <property type="entry name" value="Homeodomain-like"/>
    <property type="match status" value="1"/>
</dbReference>
<dbReference type="Proteomes" id="UP000509303">
    <property type="component" value="Chromosome"/>
</dbReference>
<name>A0A7H8N538_9ACTN</name>
<dbReference type="PRINTS" id="PR00455">
    <property type="entry name" value="HTHTETR"/>
</dbReference>
<dbReference type="InterPro" id="IPR050109">
    <property type="entry name" value="HTH-type_TetR-like_transc_reg"/>
</dbReference>
<reference evidence="7 8" key="1">
    <citation type="submission" date="2020-06" db="EMBL/GenBank/DDBJ databases">
        <title>Genome mining for natural products.</title>
        <authorList>
            <person name="Zhang B."/>
            <person name="Shi J."/>
            <person name="Ge H."/>
        </authorList>
    </citation>
    <scope>NUCLEOTIDE SEQUENCE [LARGE SCALE GENOMIC DNA]</scope>
    <source>
        <strain evidence="7 8">NA00687</strain>
    </source>
</reference>
<evidence type="ECO:0000256" key="4">
    <source>
        <dbReference type="PROSITE-ProRule" id="PRU00335"/>
    </source>
</evidence>